<comment type="caution">
    <text evidence="6">The sequence shown here is derived from an EMBL/GenBank/DDBJ whole genome shotgun (WGS) entry which is preliminary data.</text>
</comment>
<feature type="active site" description="Proton acceptor" evidence="4">
    <location>
        <position position="196"/>
    </location>
</feature>
<dbReference type="GO" id="GO:0047499">
    <property type="term" value="F:calcium-independent phospholipase A2 activity"/>
    <property type="evidence" value="ECO:0007669"/>
    <property type="project" value="TreeGrafter"/>
</dbReference>
<dbReference type="Proteomes" id="UP001147747">
    <property type="component" value="Unassembled WGS sequence"/>
</dbReference>
<evidence type="ECO:0000256" key="2">
    <source>
        <dbReference type="ARBA" id="ARBA00022963"/>
    </source>
</evidence>
<feature type="domain" description="PNPLA" evidence="5">
    <location>
        <begin position="10"/>
        <end position="210"/>
    </location>
</feature>
<protein>
    <recommendedName>
        <fullName evidence="5">PNPLA domain-containing protein</fullName>
    </recommendedName>
</protein>
<reference evidence="6" key="1">
    <citation type="submission" date="2022-12" db="EMBL/GenBank/DDBJ databases">
        <authorList>
            <person name="Petersen C."/>
        </authorList>
    </citation>
    <scope>NUCLEOTIDE SEQUENCE</scope>
    <source>
        <strain evidence="6">IBT 29677</strain>
    </source>
</reference>
<sequence length="393" mass="43890">MTTESPVRVLCLDGGGIRGISALYVLDQIMAQVNRQRRNSTPSADLLRPCDVFDLICGTSTGGLIALMLGRLEMDVEQAIKCYKKLSRSIFTSFSKRNGEKFDHIVLENKIKDIISSGPLGLDPEALAANPNPTSCKTFTVAIRTRGAAHVPAVMRTYGSPVFSPFRGKIWEMARATSAAPTFFLPITIDDITYGDGGAGGYNNPAELAIDEVEYIWQGKRRISCLISLGTGLEPALQLQNPETLKSENWLERTFGILAPNKAFEIEVARYLVNCLTNCETVHDRIDNQQTRYGVKHRYFRLNMLLPHIGLEEWEKISDIISLTEGFTENRKFFNLKRDIATMLLDRAVEVQPSVIAVQPRSDENGRNFLHKNAVYSNVGNCKDDGNRIKKQD</sequence>
<reference evidence="6" key="2">
    <citation type="journal article" date="2023" name="IMA Fungus">
        <title>Comparative genomic study of the Penicillium genus elucidates a diverse pangenome and 15 lateral gene transfer events.</title>
        <authorList>
            <person name="Petersen C."/>
            <person name="Sorensen T."/>
            <person name="Nielsen M.R."/>
            <person name="Sondergaard T.E."/>
            <person name="Sorensen J.L."/>
            <person name="Fitzpatrick D.A."/>
            <person name="Frisvad J.C."/>
            <person name="Nielsen K.L."/>
        </authorList>
    </citation>
    <scope>NUCLEOTIDE SEQUENCE</scope>
    <source>
        <strain evidence="6">IBT 29677</strain>
    </source>
</reference>
<dbReference type="GeneID" id="81363831"/>
<feature type="short sequence motif" description="GXGXXG" evidence="4">
    <location>
        <begin position="14"/>
        <end position="19"/>
    </location>
</feature>
<evidence type="ECO:0000256" key="3">
    <source>
        <dbReference type="ARBA" id="ARBA00023098"/>
    </source>
</evidence>
<dbReference type="Gene3D" id="3.40.1090.10">
    <property type="entry name" value="Cytosolic phospholipase A2 catalytic domain"/>
    <property type="match status" value="1"/>
</dbReference>
<dbReference type="InterPro" id="IPR016035">
    <property type="entry name" value="Acyl_Trfase/lysoPLipase"/>
</dbReference>
<feature type="short sequence motif" description="DGA/G" evidence="4">
    <location>
        <begin position="196"/>
        <end position="198"/>
    </location>
</feature>
<evidence type="ECO:0000256" key="1">
    <source>
        <dbReference type="ARBA" id="ARBA00022801"/>
    </source>
</evidence>
<feature type="active site" description="Nucleophile" evidence="4">
    <location>
        <position position="60"/>
    </location>
</feature>
<feature type="short sequence motif" description="GXSXG" evidence="4">
    <location>
        <begin position="58"/>
        <end position="62"/>
    </location>
</feature>
<dbReference type="GO" id="GO:0019369">
    <property type="term" value="P:arachidonate metabolic process"/>
    <property type="evidence" value="ECO:0007669"/>
    <property type="project" value="TreeGrafter"/>
</dbReference>
<dbReference type="GO" id="GO:0016042">
    <property type="term" value="P:lipid catabolic process"/>
    <property type="evidence" value="ECO:0007669"/>
    <property type="project" value="UniProtKB-UniRule"/>
</dbReference>
<dbReference type="SUPFAM" id="SSF52151">
    <property type="entry name" value="FabD/lysophospholipase-like"/>
    <property type="match status" value="1"/>
</dbReference>
<dbReference type="PROSITE" id="PS51635">
    <property type="entry name" value="PNPLA"/>
    <property type="match status" value="1"/>
</dbReference>
<name>A0A9W9WCC9_9EURO</name>
<keyword evidence="1 4" id="KW-0378">Hydrolase</keyword>
<dbReference type="EMBL" id="JAPZBU010000002">
    <property type="protein sequence ID" value="KAJ5414870.1"/>
    <property type="molecule type" value="Genomic_DNA"/>
</dbReference>
<dbReference type="GO" id="GO:0046486">
    <property type="term" value="P:glycerolipid metabolic process"/>
    <property type="evidence" value="ECO:0007669"/>
    <property type="project" value="UniProtKB-ARBA"/>
</dbReference>
<evidence type="ECO:0000313" key="7">
    <source>
        <dbReference type="Proteomes" id="UP001147747"/>
    </source>
</evidence>
<evidence type="ECO:0000256" key="4">
    <source>
        <dbReference type="PROSITE-ProRule" id="PRU01161"/>
    </source>
</evidence>
<dbReference type="Pfam" id="PF01734">
    <property type="entry name" value="Patatin"/>
    <property type="match status" value="1"/>
</dbReference>
<dbReference type="AlphaFoldDB" id="A0A9W9WCC9"/>
<keyword evidence="2 4" id="KW-0442">Lipid degradation</keyword>
<evidence type="ECO:0000313" key="6">
    <source>
        <dbReference type="EMBL" id="KAJ5414870.1"/>
    </source>
</evidence>
<dbReference type="InterPro" id="IPR002641">
    <property type="entry name" value="PNPLA_dom"/>
</dbReference>
<gene>
    <name evidence="6" type="ORF">N7509_000204</name>
</gene>
<accession>A0A9W9WCC9</accession>
<dbReference type="PANTHER" id="PTHR24185:SF1">
    <property type="entry name" value="CALCIUM-INDEPENDENT PHOSPHOLIPASE A2-GAMMA"/>
    <property type="match status" value="1"/>
</dbReference>
<evidence type="ECO:0000259" key="5">
    <source>
        <dbReference type="PROSITE" id="PS51635"/>
    </source>
</evidence>
<proteinExistence type="predicted"/>
<dbReference type="GO" id="GO:0016020">
    <property type="term" value="C:membrane"/>
    <property type="evidence" value="ECO:0007669"/>
    <property type="project" value="TreeGrafter"/>
</dbReference>
<organism evidence="6 7">
    <name type="scientific">Penicillium cosmopolitanum</name>
    <dbReference type="NCBI Taxonomy" id="1131564"/>
    <lineage>
        <taxon>Eukaryota</taxon>
        <taxon>Fungi</taxon>
        <taxon>Dikarya</taxon>
        <taxon>Ascomycota</taxon>
        <taxon>Pezizomycotina</taxon>
        <taxon>Eurotiomycetes</taxon>
        <taxon>Eurotiomycetidae</taxon>
        <taxon>Eurotiales</taxon>
        <taxon>Aspergillaceae</taxon>
        <taxon>Penicillium</taxon>
    </lineage>
</organism>
<keyword evidence="7" id="KW-1185">Reference proteome</keyword>
<keyword evidence="3 4" id="KW-0443">Lipid metabolism</keyword>
<dbReference type="RefSeq" id="XP_056494716.1">
    <property type="nucleotide sequence ID" value="XM_056624851.1"/>
</dbReference>
<dbReference type="OrthoDB" id="1658288at2759"/>
<dbReference type="PANTHER" id="PTHR24185">
    <property type="entry name" value="CALCIUM-INDEPENDENT PHOSPHOLIPASE A2-GAMMA"/>
    <property type="match status" value="1"/>
</dbReference>